<gene>
    <name evidence="1" type="ORF">JHL16_09235</name>
</gene>
<organism evidence="1 2">
    <name type="scientific">Taklimakanibacter albus</name>
    <dbReference type="NCBI Taxonomy" id="2800327"/>
    <lineage>
        <taxon>Bacteria</taxon>
        <taxon>Pseudomonadati</taxon>
        <taxon>Pseudomonadota</taxon>
        <taxon>Alphaproteobacteria</taxon>
        <taxon>Hyphomicrobiales</taxon>
        <taxon>Aestuariivirgaceae</taxon>
        <taxon>Taklimakanibacter</taxon>
    </lineage>
</organism>
<dbReference type="Proteomes" id="UP000616151">
    <property type="component" value="Unassembled WGS sequence"/>
</dbReference>
<comment type="caution">
    <text evidence="1">The sequence shown here is derived from an EMBL/GenBank/DDBJ whole genome shotgun (WGS) entry which is preliminary data.</text>
</comment>
<reference evidence="1" key="1">
    <citation type="submission" date="2021-01" db="EMBL/GenBank/DDBJ databases">
        <authorList>
            <person name="Sun Q."/>
        </authorList>
    </citation>
    <scope>NUCLEOTIDE SEQUENCE</scope>
    <source>
        <strain evidence="1">YIM B02566</strain>
    </source>
</reference>
<dbReference type="EMBL" id="JAENHL010000006">
    <property type="protein sequence ID" value="MBK1866533.1"/>
    <property type="molecule type" value="Genomic_DNA"/>
</dbReference>
<keyword evidence="2" id="KW-1185">Reference proteome</keyword>
<evidence type="ECO:0000313" key="2">
    <source>
        <dbReference type="Proteomes" id="UP000616151"/>
    </source>
</evidence>
<proteinExistence type="predicted"/>
<name>A0ACC5R1M0_9HYPH</name>
<sequence>MTRHYSSFPDSLRYKCASCEEIHSGLPDITFASPAYWKDGLDPETSRLTSDLCKIEDEDFFLRCLLEIPIRETNVSLGWGVWSSVSRANFDLYVAEYDSDNPSGPFFGWFSNSLPGYAETLSLKCSLQPQNSGLRPILELEPADHQLAIDQRDGITVERALEFIELCGLRVLSV</sequence>
<protein>
    <submittedName>
        <fullName evidence="1">DUF2199 domain-containing protein</fullName>
    </submittedName>
</protein>
<accession>A0ACC5R1M0</accession>
<evidence type="ECO:0000313" key="1">
    <source>
        <dbReference type="EMBL" id="MBK1866533.1"/>
    </source>
</evidence>